<comment type="subcellular location">
    <subcellularLocation>
        <location evidence="1">Chromosome</location>
    </subcellularLocation>
</comment>
<dbReference type="PROSITE" id="PS50280">
    <property type="entry name" value="SET"/>
    <property type="match status" value="1"/>
</dbReference>
<dbReference type="SMART" id="SM00317">
    <property type="entry name" value="SET"/>
    <property type="match status" value="1"/>
</dbReference>
<keyword evidence="7" id="KW-0862">Zinc</keyword>
<keyword evidence="5" id="KW-0949">S-adenosyl-L-methionine</keyword>
<dbReference type="PANTHER" id="PTHR46223">
    <property type="entry name" value="HISTONE-LYSINE N-METHYLTRANSFERASE SUV39H"/>
    <property type="match status" value="1"/>
</dbReference>
<dbReference type="InterPro" id="IPR007728">
    <property type="entry name" value="Pre-SET_dom"/>
</dbReference>
<keyword evidence="3" id="KW-0489">Methyltransferase</keyword>
<evidence type="ECO:0000313" key="12">
    <source>
        <dbReference type="EMBL" id="KAK9412729.1"/>
    </source>
</evidence>
<accession>A0ABR2UDP7</accession>
<organism evidence="12 13">
    <name type="scientific">Seiridium unicorne</name>
    <dbReference type="NCBI Taxonomy" id="138068"/>
    <lineage>
        <taxon>Eukaryota</taxon>
        <taxon>Fungi</taxon>
        <taxon>Dikarya</taxon>
        <taxon>Ascomycota</taxon>
        <taxon>Pezizomycotina</taxon>
        <taxon>Sordariomycetes</taxon>
        <taxon>Xylariomycetidae</taxon>
        <taxon>Amphisphaeriales</taxon>
        <taxon>Sporocadaceae</taxon>
        <taxon>Seiridium</taxon>
    </lineage>
</organism>
<dbReference type="Proteomes" id="UP001408356">
    <property type="component" value="Unassembled WGS sequence"/>
</dbReference>
<evidence type="ECO:0000259" key="9">
    <source>
        <dbReference type="PROSITE" id="PS50280"/>
    </source>
</evidence>
<keyword evidence="2" id="KW-0158">Chromosome</keyword>
<reference evidence="12 13" key="1">
    <citation type="journal article" date="2024" name="J. Plant Pathol.">
        <title>Sequence and assembly of the genome of Seiridium unicorne, isolate CBS 538.82, causal agent of cypress canker disease.</title>
        <authorList>
            <person name="Scali E."/>
            <person name="Rocca G.D."/>
            <person name="Danti R."/>
            <person name="Garbelotto M."/>
            <person name="Barberini S."/>
            <person name="Baroncelli R."/>
            <person name="Emiliani G."/>
        </authorList>
    </citation>
    <scope>NUCLEOTIDE SEQUENCE [LARGE SCALE GENOMIC DNA]</scope>
    <source>
        <strain evidence="12 13">BM-138-508</strain>
    </source>
</reference>
<dbReference type="Pfam" id="PF00856">
    <property type="entry name" value="SET"/>
    <property type="match status" value="1"/>
</dbReference>
<dbReference type="Gene3D" id="2.170.270.10">
    <property type="entry name" value="SET domain"/>
    <property type="match status" value="1"/>
</dbReference>
<comment type="caution">
    <text evidence="12">The sequence shown here is derived from an EMBL/GenBank/DDBJ whole genome shotgun (WGS) entry which is preliminary data.</text>
</comment>
<dbReference type="PANTHER" id="PTHR46223:SF3">
    <property type="entry name" value="HISTONE-LYSINE N-METHYLTRANSFERASE SET-23"/>
    <property type="match status" value="1"/>
</dbReference>
<protein>
    <submittedName>
        <fullName evidence="12">Histone-lysine N-methyltransferase, H3 lysine-9 specific dim-5</fullName>
    </submittedName>
</protein>
<evidence type="ECO:0000256" key="5">
    <source>
        <dbReference type="ARBA" id="ARBA00022691"/>
    </source>
</evidence>
<evidence type="ECO:0000256" key="2">
    <source>
        <dbReference type="ARBA" id="ARBA00022454"/>
    </source>
</evidence>
<dbReference type="InterPro" id="IPR003616">
    <property type="entry name" value="Post-SET_dom"/>
</dbReference>
<dbReference type="InterPro" id="IPR050973">
    <property type="entry name" value="H3K9_Histone-Lys_N-MTase"/>
</dbReference>
<evidence type="ECO:0000259" key="10">
    <source>
        <dbReference type="PROSITE" id="PS50867"/>
    </source>
</evidence>
<keyword evidence="13" id="KW-1185">Reference proteome</keyword>
<evidence type="ECO:0000256" key="8">
    <source>
        <dbReference type="SAM" id="MobiDB-lite"/>
    </source>
</evidence>
<evidence type="ECO:0000313" key="13">
    <source>
        <dbReference type="Proteomes" id="UP001408356"/>
    </source>
</evidence>
<gene>
    <name evidence="12" type="ORF">SUNI508_12429</name>
</gene>
<dbReference type="InterPro" id="IPR001214">
    <property type="entry name" value="SET_dom"/>
</dbReference>
<dbReference type="PROSITE" id="PS50867">
    <property type="entry name" value="PRE_SET"/>
    <property type="match status" value="1"/>
</dbReference>
<dbReference type="EMBL" id="JARVKF010000450">
    <property type="protein sequence ID" value="KAK9412729.1"/>
    <property type="molecule type" value="Genomic_DNA"/>
</dbReference>
<keyword evidence="6" id="KW-0479">Metal-binding</keyword>
<evidence type="ECO:0000256" key="3">
    <source>
        <dbReference type="ARBA" id="ARBA00022603"/>
    </source>
</evidence>
<feature type="domain" description="Post-SET" evidence="11">
    <location>
        <begin position="637"/>
        <end position="653"/>
    </location>
</feature>
<evidence type="ECO:0000259" key="11">
    <source>
        <dbReference type="PROSITE" id="PS50868"/>
    </source>
</evidence>
<evidence type="ECO:0000256" key="7">
    <source>
        <dbReference type="ARBA" id="ARBA00022833"/>
    </source>
</evidence>
<name>A0ABR2UDP7_9PEZI</name>
<evidence type="ECO:0000256" key="1">
    <source>
        <dbReference type="ARBA" id="ARBA00004286"/>
    </source>
</evidence>
<dbReference type="PROSITE" id="PS50868">
    <property type="entry name" value="POST_SET"/>
    <property type="match status" value="1"/>
</dbReference>
<dbReference type="Pfam" id="PF05033">
    <property type="entry name" value="Pre-SET"/>
    <property type="match status" value="1"/>
</dbReference>
<evidence type="ECO:0000256" key="6">
    <source>
        <dbReference type="ARBA" id="ARBA00022723"/>
    </source>
</evidence>
<proteinExistence type="predicted"/>
<feature type="region of interest" description="Disordered" evidence="8">
    <location>
        <begin position="121"/>
        <end position="140"/>
    </location>
</feature>
<evidence type="ECO:0000256" key="4">
    <source>
        <dbReference type="ARBA" id="ARBA00022679"/>
    </source>
</evidence>
<dbReference type="InterPro" id="IPR046341">
    <property type="entry name" value="SET_dom_sf"/>
</dbReference>
<feature type="domain" description="SET" evidence="9">
    <location>
        <begin position="484"/>
        <end position="619"/>
    </location>
</feature>
<dbReference type="SMART" id="SM00468">
    <property type="entry name" value="PreSET"/>
    <property type="match status" value="1"/>
</dbReference>
<keyword evidence="4" id="KW-0808">Transferase</keyword>
<sequence>MLGHTLVAEVRRSIGGTSQAKSPGFRQLLGAHHSITIQSLRPYNNSNDAYVLSKKSYQELVEYAKFTLPIVHVHQAAVLSTDRSTSGSRYHVGLNGEATATRYETRSSRSNVQIGATIMTRGTAQVPPGSNGGRRSANNRRPRRVDYLDDFFRDHTVPIQVGNARFPGAHAGPSQTWSGRYGTIPTSSRSVWRSEPPRNPFWEIMRIVLWLSAAILVGYGIYRGGLWTVWAIQVSVEWVEHTFVAVTSATKDGCHALVTSVKHEVDFAIEGLKNHTLNAPDASHIVSIAIPAQGIFDGNRKEALNGFYNGLEIPKYFSISLRRAQDPRTSSSSLKWRNGANGTSFIMARRSHPDFPVTIINRTDDAVPSPDFHFTDHSVFGPGVEPARDEFRSGCDCEDGEECQYNTCHCLQEMEDSEDESELEDETYGDALRRKTFAYHTHGIKKGHLRSKVLESREPIYECHDGCACGPDCPNRVVERGRKIPLQIFRTPNRGWGVRSMVDIKRGQFIDKYMGEIITPAEADRRRAHSDIAQRKDVYLFALDKFSDPESPDERLRGPSLEVDGEFMSGPTRFINHSCDPNLRIFARVGDHADKHIHDLAFFAIQDIPRGDELTFDYVDGVDDSANDALDPAKKKDMAVCLCGSPKCRGFLW</sequence>
<dbReference type="SUPFAM" id="SSF82199">
    <property type="entry name" value="SET domain"/>
    <property type="match status" value="1"/>
</dbReference>
<dbReference type="CDD" id="cd19473">
    <property type="entry name" value="SET_SUV39H_DIM5-like"/>
    <property type="match status" value="1"/>
</dbReference>
<feature type="domain" description="Pre-SET" evidence="10">
    <location>
        <begin position="393"/>
        <end position="481"/>
    </location>
</feature>